<protein>
    <submittedName>
        <fullName evidence="1">Uncharacterized protein</fullName>
    </submittedName>
</protein>
<name>A0ACB7FZK5_MANES</name>
<dbReference type="Proteomes" id="UP000091857">
    <property type="component" value="Chromosome 18"/>
</dbReference>
<accession>A0ACB7FZK5</accession>
<keyword evidence="2" id="KW-1185">Reference proteome</keyword>
<proteinExistence type="predicted"/>
<reference evidence="2" key="1">
    <citation type="journal article" date="2016" name="Nat. Biotechnol.">
        <title>Sequencing wild and cultivated cassava and related species reveals extensive interspecific hybridization and genetic diversity.</title>
        <authorList>
            <person name="Bredeson J.V."/>
            <person name="Lyons J.B."/>
            <person name="Prochnik S.E."/>
            <person name="Wu G.A."/>
            <person name="Ha C.M."/>
            <person name="Edsinger-Gonzales E."/>
            <person name="Grimwood J."/>
            <person name="Schmutz J."/>
            <person name="Rabbi I.Y."/>
            <person name="Egesi C."/>
            <person name="Nauluvula P."/>
            <person name="Lebot V."/>
            <person name="Ndunguru J."/>
            <person name="Mkamilo G."/>
            <person name="Bart R.S."/>
            <person name="Setter T.L."/>
            <person name="Gleadow R.M."/>
            <person name="Kulakow P."/>
            <person name="Ferguson M.E."/>
            <person name="Rounsley S."/>
            <person name="Rokhsar D.S."/>
        </authorList>
    </citation>
    <scope>NUCLEOTIDE SEQUENCE [LARGE SCALE GENOMIC DNA]</scope>
    <source>
        <strain evidence="2">cv. AM560-2</strain>
    </source>
</reference>
<sequence>MCSSASHQAFRGKALRTITHQPIVSSGLRGADGLERNDQTNTHQASRRKVKDSGPIPACITQTTKQSVEQPRKTANLKISLCCLIFETQGKKRQKKKKKATGRWGENPLFGGRGRVPNRGNRQGDKIKRRSSAKKDTFKVE</sequence>
<evidence type="ECO:0000313" key="2">
    <source>
        <dbReference type="Proteomes" id="UP000091857"/>
    </source>
</evidence>
<organism evidence="1 2">
    <name type="scientific">Manihot esculenta</name>
    <name type="common">Cassava</name>
    <name type="synonym">Jatropha manihot</name>
    <dbReference type="NCBI Taxonomy" id="3983"/>
    <lineage>
        <taxon>Eukaryota</taxon>
        <taxon>Viridiplantae</taxon>
        <taxon>Streptophyta</taxon>
        <taxon>Embryophyta</taxon>
        <taxon>Tracheophyta</taxon>
        <taxon>Spermatophyta</taxon>
        <taxon>Magnoliopsida</taxon>
        <taxon>eudicotyledons</taxon>
        <taxon>Gunneridae</taxon>
        <taxon>Pentapetalae</taxon>
        <taxon>rosids</taxon>
        <taxon>fabids</taxon>
        <taxon>Malpighiales</taxon>
        <taxon>Euphorbiaceae</taxon>
        <taxon>Crotonoideae</taxon>
        <taxon>Manihoteae</taxon>
        <taxon>Manihot</taxon>
    </lineage>
</organism>
<gene>
    <name evidence="1" type="ORF">MANES_18G086334v8</name>
</gene>
<comment type="caution">
    <text evidence="1">The sequence shown here is derived from an EMBL/GenBank/DDBJ whole genome shotgun (WGS) entry which is preliminary data.</text>
</comment>
<evidence type="ECO:0000313" key="1">
    <source>
        <dbReference type="EMBL" id="KAG8633256.1"/>
    </source>
</evidence>
<dbReference type="EMBL" id="CM004404">
    <property type="protein sequence ID" value="KAG8633256.1"/>
    <property type="molecule type" value="Genomic_DNA"/>
</dbReference>